<evidence type="ECO:0000256" key="1">
    <source>
        <dbReference type="ARBA" id="ARBA00006082"/>
    </source>
</evidence>
<comment type="similarity">
    <text evidence="1">Belongs to the DNA mismatch repair MutL/HexB family.</text>
</comment>
<dbReference type="GO" id="GO:0016887">
    <property type="term" value="F:ATP hydrolysis activity"/>
    <property type="evidence" value="ECO:0007669"/>
    <property type="project" value="InterPro"/>
</dbReference>
<sequence>MPIRLIPHALRQQLRSQYTLESLELIVQELISNGIDSGASQITIRIDLESCYVEVSDNGSGISSTDLPLLGQRYTSSRDLPNPQLLPEVTRSMQLRPTGFRGEALASLSHIALVELHTRAQSKAPGAVVILQDGWIIEQRSPGHIGSHYPTGTTVRVHNIFYRTPVRRKQLQESSPALLLSRVKKVVETMALIRPCLAFTAINQKNTRFIVQLPEVRKLLLISTVRDRIRRFRIVDRCSL</sequence>
<dbReference type="AlphaFoldDB" id="A0A4P9ZPY2"/>
<dbReference type="PANTHER" id="PTHR10073">
    <property type="entry name" value="DNA MISMATCH REPAIR PROTEIN MLH, PMS, MUTL"/>
    <property type="match status" value="1"/>
</dbReference>
<reference evidence="4" key="1">
    <citation type="journal article" date="2018" name="Nat. Microbiol.">
        <title>Leveraging single-cell genomics to expand the fungal tree of life.</title>
        <authorList>
            <person name="Ahrendt S.R."/>
            <person name="Quandt C.A."/>
            <person name="Ciobanu D."/>
            <person name="Clum A."/>
            <person name="Salamov A."/>
            <person name="Andreopoulos B."/>
            <person name="Cheng J.F."/>
            <person name="Woyke T."/>
            <person name="Pelin A."/>
            <person name="Henrissat B."/>
            <person name="Reynolds N.K."/>
            <person name="Benny G.L."/>
            <person name="Smith M.E."/>
            <person name="James T.Y."/>
            <person name="Grigoriev I.V."/>
        </authorList>
    </citation>
    <scope>NUCLEOTIDE SEQUENCE [LARGE SCALE GENOMIC DNA]</scope>
    <source>
        <strain evidence="4">RSA 468</strain>
    </source>
</reference>
<dbReference type="InterPro" id="IPR003594">
    <property type="entry name" value="HATPase_dom"/>
</dbReference>
<dbReference type="GO" id="GO:0032300">
    <property type="term" value="C:mismatch repair complex"/>
    <property type="evidence" value="ECO:0007669"/>
    <property type="project" value="InterPro"/>
</dbReference>
<proteinExistence type="inferred from homology"/>
<dbReference type="InterPro" id="IPR038973">
    <property type="entry name" value="MutL/Mlh/Pms-like"/>
</dbReference>
<keyword evidence="3" id="KW-0808">Transferase</keyword>
<dbReference type="EMBL" id="ML002851">
    <property type="protein sequence ID" value="RKP35514.1"/>
    <property type="molecule type" value="Genomic_DNA"/>
</dbReference>
<dbReference type="GO" id="GO:0016301">
    <property type="term" value="F:kinase activity"/>
    <property type="evidence" value="ECO:0007669"/>
    <property type="project" value="UniProtKB-KW"/>
</dbReference>
<dbReference type="Gene3D" id="3.30.565.10">
    <property type="entry name" value="Histidine kinase-like ATPase, C-terminal domain"/>
    <property type="match status" value="1"/>
</dbReference>
<evidence type="ECO:0000313" key="3">
    <source>
        <dbReference type="EMBL" id="RKP35514.1"/>
    </source>
</evidence>
<dbReference type="InterPro" id="IPR014762">
    <property type="entry name" value="DNA_mismatch_repair_CS"/>
</dbReference>
<organism evidence="3 4">
    <name type="scientific">Dimargaris cristalligena</name>
    <dbReference type="NCBI Taxonomy" id="215637"/>
    <lineage>
        <taxon>Eukaryota</taxon>
        <taxon>Fungi</taxon>
        <taxon>Fungi incertae sedis</taxon>
        <taxon>Zoopagomycota</taxon>
        <taxon>Kickxellomycotina</taxon>
        <taxon>Dimargaritomycetes</taxon>
        <taxon>Dimargaritales</taxon>
        <taxon>Dimargaritaceae</taxon>
        <taxon>Dimargaris</taxon>
    </lineage>
</organism>
<dbReference type="Proteomes" id="UP000268162">
    <property type="component" value="Unassembled WGS sequence"/>
</dbReference>
<feature type="domain" description="Histidine kinase/HSP90-like ATPase" evidence="2">
    <location>
        <begin position="22"/>
        <end position="76"/>
    </location>
</feature>
<keyword evidence="4" id="KW-1185">Reference proteome</keyword>
<gene>
    <name evidence="3" type="ORF">BJ085DRAFT_16884</name>
</gene>
<dbReference type="InterPro" id="IPR036890">
    <property type="entry name" value="HATPase_C_sf"/>
</dbReference>
<evidence type="ECO:0000259" key="2">
    <source>
        <dbReference type="Pfam" id="PF02518"/>
    </source>
</evidence>
<dbReference type="PROSITE" id="PS00058">
    <property type="entry name" value="DNA_MISMATCH_REPAIR_1"/>
    <property type="match status" value="1"/>
</dbReference>
<accession>A0A4P9ZPY2</accession>
<dbReference type="GO" id="GO:0140664">
    <property type="term" value="F:ATP-dependent DNA damage sensor activity"/>
    <property type="evidence" value="ECO:0007669"/>
    <property type="project" value="InterPro"/>
</dbReference>
<keyword evidence="3" id="KW-0418">Kinase</keyword>
<name>A0A4P9ZPY2_9FUNG</name>
<evidence type="ECO:0000313" key="4">
    <source>
        <dbReference type="Proteomes" id="UP000268162"/>
    </source>
</evidence>
<dbReference type="SUPFAM" id="SSF55874">
    <property type="entry name" value="ATPase domain of HSP90 chaperone/DNA topoisomerase II/histidine kinase"/>
    <property type="match status" value="1"/>
</dbReference>
<dbReference type="STRING" id="215637.A0A4P9ZPY2"/>
<dbReference type="PANTHER" id="PTHR10073:SF47">
    <property type="entry name" value="DNA MISMATCH REPAIR PROTEIN MLH3"/>
    <property type="match status" value="1"/>
</dbReference>
<dbReference type="GO" id="GO:0006298">
    <property type="term" value="P:mismatch repair"/>
    <property type="evidence" value="ECO:0007669"/>
    <property type="project" value="InterPro"/>
</dbReference>
<dbReference type="Pfam" id="PF02518">
    <property type="entry name" value="HATPase_c"/>
    <property type="match status" value="1"/>
</dbReference>
<protein>
    <submittedName>
        <fullName evidence="3">Histidine kinase-like ATPase</fullName>
    </submittedName>
</protein>